<accession>A0A645BBM4</accession>
<organism evidence="1">
    <name type="scientific">bioreactor metagenome</name>
    <dbReference type="NCBI Taxonomy" id="1076179"/>
    <lineage>
        <taxon>unclassified sequences</taxon>
        <taxon>metagenomes</taxon>
        <taxon>ecological metagenomes</taxon>
    </lineage>
</organism>
<dbReference type="EMBL" id="VSSQ01017875">
    <property type="protein sequence ID" value="MPM60583.1"/>
    <property type="molecule type" value="Genomic_DNA"/>
</dbReference>
<dbReference type="AlphaFoldDB" id="A0A645BBM4"/>
<comment type="caution">
    <text evidence="1">The sequence shown here is derived from an EMBL/GenBank/DDBJ whole genome shotgun (WGS) entry which is preliminary data.</text>
</comment>
<reference evidence="1" key="1">
    <citation type="submission" date="2019-08" db="EMBL/GenBank/DDBJ databases">
        <authorList>
            <person name="Kucharzyk K."/>
            <person name="Murdoch R.W."/>
            <person name="Higgins S."/>
            <person name="Loffler F."/>
        </authorList>
    </citation>
    <scope>NUCLEOTIDE SEQUENCE</scope>
</reference>
<proteinExistence type="predicted"/>
<evidence type="ECO:0000313" key="1">
    <source>
        <dbReference type="EMBL" id="MPM60583.1"/>
    </source>
</evidence>
<protein>
    <submittedName>
        <fullName evidence="1">Uncharacterized protein</fullName>
    </submittedName>
</protein>
<sequence length="188" mass="21955">MKEIRAHAIDSGFVYHLPESRMLLAESGYVPLQQLPQVQRNQTFPFLPLPVIGTAEKKELYWMDPPFQTNTPGKVLFQKDKEAEWKQILYWLLPDRIHLLSWYRWIKEKGQDLSLSQSQSNPGNLTEFLTEIALENVYYIFEKAGLGKKHQAMFVLLEPNGTKVDLEKVPEFLHIQEIRERLLDQGCS</sequence>
<name>A0A645BBM4_9ZZZZ</name>
<gene>
    <name evidence="1" type="ORF">SDC9_107435</name>
</gene>